<keyword evidence="3" id="KW-1185">Reference proteome</keyword>
<evidence type="ECO:0000313" key="3">
    <source>
        <dbReference type="Proteomes" id="UP000318380"/>
    </source>
</evidence>
<organism evidence="2 3">
    <name type="scientific">Kribbella amoyensis</name>
    <dbReference type="NCBI Taxonomy" id="996641"/>
    <lineage>
        <taxon>Bacteria</taxon>
        <taxon>Bacillati</taxon>
        <taxon>Actinomycetota</taxon>
        <taxon>Actinomycetes</taxon>
        <taxon>Propionibacteriales</taxon>
        <taxon>Kribbellaceae</taxon>
        <taxon>Kribbella</taxon>
    </lineage>
</organism>
<feature type="compositionally biased region" description="Basic and acidic residues" evidence="1">
    <location>
        <begin position="1"/>
        <end position="17"/>
    </location>
</feature>
<accession>A0A561BK62</accession>
<protein>
    <submittedName>
        <fullName evidence="2">Uncharacterized protein</fullName>
    </submittedName>
</protein>
<sequence length="47" mass="5464">MRIPRRSEADHELDRTRPPGAHRRQSAGQQLYVPTFSELNFACQRLA</sequence>
<name>A0A561BK62_9ACTN</name>
<dbReference type="EMBL" id="VIVK01000001">
    <property type="protein sequence ID" value="TWD79267.1"/>
    <property type="molecule type" value="Genomic_DNA"/>
</dbReference>
<dbReference type="Proteomes" id="UP000318380">
    <property type="component" value="Unassembled WGS sequence"/>
</dbReference>
<reference evidence="2 3" key="1">
    <citation type="submission" date="2019-06" db="EMBL/GenBank/DDBJ databases">
        <title>Sequencing the genomes of 1000 actinobacteria strains.</title>
        <authorList>
            <person name="Klenk H.-P."/>
        </authorList>
    </citation>
    <scope>NUCLEOTIDE SEQUENCE [LARGE SCALE GENOMIC DNA]</scope>
    <source>
        <strain evidence="2 3">DSM 24683</strain>
    </source>
</reference>
<evidence type="ECO:0000256" key="1">
    <source>
        <dbReference type="SAM" id="MobiDB-lite"/>
    </source>
</evidence>
<feature type="region of interest" description="Disordered" evidence="1">
    <location>
        <begin position="1"/>
        <end position="28"/>
    </location>
</feature>
<evidence type="ECO:0000313" key="2">
    <source>
        <dbReference type="EMBL" id="TWD79267.1"/>
    </source>
</evidence>
<proteinExistence type="predicted"/>
<comment type="caution">
    <text evidence="2">The sequence shown here is derived from an EMBL/GenBank/DDBJ whole genome shotgun (WGS) entry which is preliminary data.</text>
</comment>
<dbReference type="AlphaFoldDB" id="A0A561BK62"/>
<gene>
    <name evidence="2" type="ORF">FB561_0323</name>
</gene>